<gene>
    <name evidence="1" type="ORF">SEPMUDRAFT_149087</name>
</gene>
<dbReference type="EMBL" id="KB456264">
    <property type="protein sequence ID" value="EMF12398.1"/>
    <property type="molecule type" value="Genomic_DNA"/>
</dbReference>
<protein>
    <submittedName>
        <fullName evidence="1">Uncharacterized protein</fullName>
    </submittedName>
</protein>
<sequence length="99" mass="11740">MKERIRLSGVRWMRRRRRRGYSLASVQDIYPIASFQTHTVAADNTREEKESATKYSLPNLRAIYLCSIYPSIRSLTRRKKQSRPVCIQDMKSQGYCMYD</sequence>
<name>M3CF40_SPHMS</name>
<organism evidence="1 2">
    <name type="scientific">Sphaerulina musiva (strain SO2202)</name>
    <name type="common">Poplar stem canker fungus</name>
    <name type="synonym">Septoria musiva</name>
    <dbReference type="NCBI Taxonomy" id="692275"/>
    <lineage>
        <taxon>Eukaryota</taxon>
        <taxon>Fungi</taxon>
        <taxon>Dikarya</taxon>
        <taxon>Ascomycota</taxon>
        <taxon>Pezizomycotina</taxon>
        <taxon>Dothideomycetes</taxon>
        <taxon>Dothideomycetidae</taxon>
        <taxon>Mycosphaerellales</taxon>
        <taxon>Mycosphaerellaceae</taxon>
        <taxon>Sphaerulina</taxon>
    </lineage>
</organism>
<dbReference type="RefSeq" id="XP_016760519.1">
    <property type="nucleotide sequence ID" value="XM_016905331.1"/>
</dbReference>
<proteinExistence type="predicted"/>
<accession>M3CF40</accession>
<evidence type="ECO:0000313" key="1">
    <source>
        <dbReference type="EMBL" id="EMF12398.1"/>
    </source>
</evidence>
<dbReference type="AlphaFoldDB" id="M3CF40"/>
<dbReference type="Proteomes" id="UP000016931">
    <property type="component" value="Unassembled WGS sequence"/>
</dbReference>
<dbReference type="GeneID" id="27902468"/>
<dbReference type="HOGENOM" id="CLU_2321834_0_0_1"/>
<keyword evidence="2" id="KW-1185">Reference proteome</keyword>
<evidence type="ECO:0000313" key="2">
    <source>
        <dbReference type="Proteomes" id="UP000016931"/>
    </source>
</evidence>
<reference evidence="1 2" key="1">
    <citation type="journal article" date="2012" name="PLoS Pathog.">
        <title>Diverse lifestyles and strategies of plant pathogenesis encoded in the genomes of eighteen Dothideomycetes fungi.</title>
        <authorList>
            <person name="Ohm R.A."/>
            <person name="Feau N."/>
            <person name="Henrissat B."/>
            <person name="Schoch C.L."/>
            <person name="Horwitz B.A."/>
            <person name="Barry K.W."/>
            <person name="Condon B.J."/>
            <person name="Copeland A.C."/>
            <person name="Dhillon B."/>
            <person name="Glaser F."/>
            <person name="Hesse C.N."/>
            <person name="Kosti I."/>
            <person name="LaButti K."/>
            <person name="Lindquist E.A."/>
            <person name="Lucas S."/>
            <person name="Salamov A.A."/>
            <person name="Bradshaw R.E."/>
            <person name="Ciuffetti L."/>
            <person name="Hamelin R.C."/>
            <person name="Kema G.H.J."/>
            <person name="Lawrence C."/>
            <person name="Scott J.A."/>
            <person name="Spatafora J.W."/>
            <person name="Turgeon B.G."/>
            <person name="de Wit P.J.G.M."/>
            <person name="Zhong S."/>
            <person name="Goodwin S.B."/>
            <person name="Grigoriev I.V."/>
        </authorList>
    </citation>
    <scope>NUCLEOTIDE SEQUENCE [LARGE SCALE GENOMIC DNA]</scope>
    <source>
        <strain evidence="1 2">SO2202</strain>
    </source>
</reference>